<evidence type="ECO:0000313" key="3">
    <source>
        <dbReference type="EMBL" id="WKN35340.1"/>
    </source>
</evidence>
<name>A0AA49GMK3_9BACT</name>
<dbReference type="AlphaFoldDB" id="A0AA49GMK3"/>
<feature type="domain" description="Outer membrane protein beta-barrel" evidence="2">
    <location>
        <begin position="47"/>
        <end position="226"/>
    </location>
</feature>
<protein>
    <submittedName>
        <fullName evidence="3">Porin family protein</fullName>
    </submittedName>
</protein>
<feature type="chain" id="PRO_5041255849" evidence="1">
    <location>
        <begin position="33"/>
        <end position="252"/>
    </location>
</feature>
<dbReference type="InterPro" id="IPR025665">
    <property type="entry name" value="Beta-barrel_OMP_2"/>
</dbReference>
<proteinExistence type="predicted"/>
<keyword evidence="1" id="KW-0732">Signal</keyword>
<reference evidence="3" key="2">
    <citation type="journal article" date="2024" name="Antonie Van Leeuwenhoek">
        <title>Roseihalotalea indica gen. nov., sp. nov., a halophilic Bacteroidetes from mesopelagic Southwest Indian Ocean with higher carbohydrate metabolic potential.</title>
        <authorList>
            <person name="Chen B."/>
            <person name="Zhang M."/>
            <person name="Lin D."/>
            <person name="Ye J."/>
            <person name="Tang K."/>
        </authorList>
    </citation>
    <scope>NUCLEOTIDE SEQUENCE</scope>
    <source>
        <strain evidence="3">TK19036</strain>
    </source>
</reference>
<gene>
    <name evidence="3" type="ORF">K4G66_23470</name>
</gene>
<sequence length="252" mass="28704">MQSTHIWHKLHIYRKKSILTLVALGLTTLAWAQQPSGKMYAKSDNLPNYDSRWLHYGFVIGMHSSNFRIQYNPDFASPGLDTLQSVMPSNAFGFSLGLIANFRLADYLDLRIVPEVVFYENRLDYRYIQGGQLVTDQQIVESTFIEVPVLFKYKSVRRGNHRMYLVGGVEAGIEATGKDNGGNESERLLTESTNLSLQVGFGLDIYFPLFKFAPEVRYSRGLMNMLSSNDNQYSEPLNQVTANTVTLYLLFE</sequence>
<evidence type="ECO:0000256" key="1">
    <source>
        <dbReference type="SAM" id="SignalP"/>
    </source>
</evidence>
<accession>A0AA49GMK3</accession>
<organism evidence="3">
    <name type="scientific">Roseihalotalea indica</name>
    <dbReference type="NCBI Taxonomy" id="2867963"/>
    <lineage>
        <taxon>Bacteria</taxon>
        <taxon>Pseudomonadati</taxon>
        <taxon>Bacteroidota</taxon>
        <taxon>Cytophagia</taxon>
        <taxon>Cytophagales</taxon>
        <taxon>Catalimonadaceae</taxon>
        <taxon>Roseihalotalea</taxon>
    </lineage>
</organism>
<dbReference type="EMBL" id="CP120682">
    <property type="protein sequence ID" value="WKN35340.1"/>
    <property type="molecule type" value="Genomic_DNA"/>
</dbReference>
<evidence type="ECO:0000259" key="2">
    <source>
        <dbReference type="Pfam" id="PF13568"/>
    </source>
</evidence>
<feature type="signal peptide" evidence="1">
    <location>
        <begin position="1"/>
        <end position="32"/>
    </location>
</feature>
<reference evidence="3" key="1">
    <citation type="journal article" date="2023" name="Comput. Struct. Biotechnol. J.">
        <title>Discovery of a novel marine Bacteroidetes with a rich repertoire of carbohydrate-active enzymes.</title>
        <authorList>
            <person name="Chen B."/>
            <person name="Liu G."/>
            <person name="Chen Q."/>
            <person name="Wang H."/>
            <person name="Liu L."/>
            <person name="Tang K."/>
        </authorList>
    </citation>
    <scope>NUCLEOTIDE SEQUENCE</scope>
    <source>
        <strain evidence="3">TK19036</strain>
    </source>
</reference>
<dbReference type="Pfam" id="PF13568">
    <property type="entry name" value="OMP_b-brl_2"/>
    <property type="match status" value="1"/>
</dbReference>